<evidence type="ECO:0000313" key="6">
    <source>
        <dbReference type="Proteomes" id="UP000265962"/>
    </source>
</evidence>
<feature type="region of interest" description="Disordered" evidence="3">
    <location>
        <begin position="1"/>
        <end position="24"/>
    </location>
</feature>
<dbReference type="Gene3D" id="1.10.357.10">
    <property type="entry name" value="Tetracycline Repressor, domain 2"/>
    <property type="match status" value="1"/>
</dbReference>
<sequence>MTQGDMPPLARVTTHDAPGRPRDPLVEPRALTAALEIYGQHGWSGFTMGRVTMLARVGKSSIYRRWPDRVELLTAAFERTALLFELDDSRVAGLPFQEQLLTMVQHRLYTYTTPTGTAIIRLQVEHHCGPDEVGEIWEGTLSRFRSGLRVLLSDAHITSRLRPEASPELLAEALEGCMIMQALAAPFPSVSTANVSEQSFALVKQVVAPWLTDPMTIQAAARPLPPIIGESTRTMAAPAGEDSEAMPR</sequence>
<proteinExistence type="predicted"/>
<reference evidence="6" key="1">
    <citation type="submission" date="2018-02" db="EMBL/GenBank/DDBJ databases">
        <authorList>
            <person name="Hornung B."/>
        </authorList>
    </citation>
    <scope>NUCLEOTIDE SEQUENCE [LARGE SCALE GENOMIC DNA]</scope>
</reference>
<evidence type="ECO:0000256" key="1">
    <source>
        <dbReference type="ARBA" id="ARBA00023125"/>
    </source>
</evidence>
<feature type="domain" description="HTH tetR-type" evidence="4">
    <location>
        <begin position="24"/>
        <end position="84"/>
    </location>
</feature>
<dbReference type="RefSeq" id="WP_119715354.1">
    <property type="nucleotide sequence ID" value="NZ_OMOH01000004.1"/>
</dbReference>
<dbReference type="InterPro" id="IPR036271">
    <property type="entry name" value="Tet_transcr_reg_TetR-rel_C_sf"/>
</dbReference>
<organism evidence="5 6">
    <name type="scientific">Propionibacterium ruminifibrarum</name>
    <dbReference type="NCBI Taxonomy" id="1962131"/>
    <lineage>
        <taxon>Bacteria</taxon>
        <taxon>Bacillati</taxon>
        <taxon>Actinomycetota</taxon>
        <taxon>Actinomycetes</taxon>
        <taxon>Propionibacteriales</taxon>
        <taxon>Propionibacteriaceae</taxon>
        <taxon>Propionibacterium</taxon>
    </lineage>
</organism>
<evidence type="ECO:0000256" key="2">
    <source>
        <dbReference type="PROSITE-ProRule" id="PRU00335"/>
    </source>
</evidence>
<gene>
    <name evidence="5" type="ORF">PROPJV5_1107</name>
</gene>
<dbReference type="AlphaFoldDB" id="A0A375I378"/>
<dbReference type="GO" id="GO:0003677">
    <property type="term" value="F:DNA binding"/>
    <property type="evidence" value="ECO:0007669"/>
    <property type="project" value="UniProtKB-UniRule"/>
</dbReference>
<evidence type="ECO:0000313" key="5">
    <source>
        <dbReference type="EMBL" id="SPF68164.1"/>
    </source>
</evidence>
<dbReference type="Pfam" id="PF00440">
    <property type="entry name" value="TetR_N"/>
    <property type="match status" value="1"/>
</dbReference>
<accession>A0A375I378</accession>
<feature type="compositionally biased region" description="Basic and acidic residues" evidence="3">
    <location>
        <begin position="13"/>
        <end position="24"/>
    </location>
</feature>
<dbReference type="InterPro" id="IPR001647">
    <property type="entry name" value="HTH_TetR"/>
</dbReference>
<dbReference type="Proteomes" id="UP000265962">
    <property type="component" value="Unassembled WGS sequence"/>
</dbReference>
<keyword evidence="5" id="KW-0371">Homeobox</keyword>
<dbReference type="SUPFAM" id="SSF48498">
    <property type="entry name" value="Tetracyclin repressor-like, C-terminal domain"/>
    <property type="match status" value="1"/>
</dbReference>
<feature type="DNA-binding region" description="H-T-H motif" evidence="2">
    <location>
        <begin position="47"/>
        <end position="66"/>
    </location>
</feature>
<evidence type="ECO:0000259" key="4">
    <source>
        <dbReference type="PROSITE" id="PS50977"/>
    </source>
</evidence>
<keyword evidence="1 2" id="KW-0238">DNA-binding</keyword>
<dbReference type="OrthoDB" id="9796019at2"/>
<name>A0A375I378_9ACTN</name>
<dbReference type="EMBL" id="OMOH01000004">
    <property type="protein sequence ID" value="SPF68164.1"/>
    <property type="molecule type" value="Genomic_DNA"/>
</dbReference>
<protein>
    <submittedName>
        <fullName evidence="5">Homeobox domain-like</fullName>
    </submittedName>
</protein>
<keyword evidence="6" id="KW-1185">Reference proteome</keyword>
<dbReference type="SUPFAM" id="SSF46689">
    <property type="entry name" value="Homeodomain-like"/>
    <property type="match status" value="1"/>
</dbReference>
<dbReference type="PROSITE" id="PS50977">
    <property type="entry name" value="HTH_TETR_2"/>
    <property type="match status" value="1"/>
</dbReference>
<evidence type="ECO:0000256" key="3">
    <source>
        <dbReference type="SAM" id="MobiDB-lite"/>
    </source>
</evidence>
<dbReference type="InterPro" id="IPR009057">
    <property type="entry name" value="Homeodomain-like_sf"/>
</dbReference>